<feature type="transmembrane region" description="Helical" evidence="3">
    <location>
        <begin position="12"/>
        <end position="31"/>
    </location>
</feature>
<dbReference type="Gene3D" id="3.40.50.80">
    <property type="entry name" value="Nucleotide-binding domain of ferredoxin-NADP reductase (FNR) module"/>
    <property type="match status" value="1"/>
</dbReference>
<evidence type="ECO:0000256" key="3">
    <source>
        <dbReference type="SAM" id="Phobius"/>
    </source>
</evidence>
<dbReference type="Pfam" id="PF00175">
    <property type="entry name" value="NAD_binding_1"/>
    <property type="match status" value="1"/>
</dbReference>
<dbReference type="SUPFAM" id="SSF52343">
    <property type="entry name" value="Ferredoxin reductase-like, C-terminal NADP-linked domain"/>
    <property type="match status" value="1"/>
</dbReference>
<dbReference type="Pfam" id="PF03929">
    <property type="entry name" value="PepSY_TM"/>
    <property type="match status" value="1"/>
</dbReference>
<evidence type="ECO:0000259" key="5">
    <source>
        <dbReference type="PROSITE" id="PS51384"/>
    </source>
</evidence>
<dbReference type="SUPFAM" id="SSF63380">
    <property type="entry name" value="Riboflavin synthase domain-like"/>
    <property type="match status" value="1"/>
</dbReference>
<dbReference type="AlphaFoldDB" id="A0A4Q4KRC0"/>
<gene>
    <name evidence="6" type="ORF">ERX46_07190</name>
</gene>
<dbReference type="RefSeq" id="WP_130093162.1">
    <property type="nucleotide sequence ID" value="NZ_SETE01000002.1"/>
</dbReference>
<dbReference type="EMBL" id="SETE01000002">
    <property type="protein sequence ID" value="RYM35154.1"/>
    <property type="molecule type" value="Genomic_DNA"/>
</dbReference>
<dbReference type="GO" id="GO:0050660">
    <property type="term" value="F:flavin adenine dinucleotide binding"/>
    <property type="evidence" value="ECO:0007669"/>
    <property type="project" value="TreeGrafter"/>
</dbReference>
<dbReference type="GO" id="GO:0010181">
    <property type="term" value="F:FMN binding"/>
    <property type="evidence" value="ECO:0007669"/>
    <property type="project" value="InterPro"/>
</dbReference>
<dbReference type="InterPro" id="IPR001433">
    <property type="entry name" value="OxRdtase_FAD/NAD-bd"/>
</dbReference>
<dbReference type="PROSITE" id="PS51384">
    <property type="entry name" value="FAD_FR"/>
    <property type="match status" value="1"/>
</dbReference>
<comment type="caution">
    <text evidence="6">The sequence shown here is derived from an EMBL/GenBank/DDBJ whole genome shotgun (WGS) entry which is preliminary data.</text>
</comment>
<dbReference type="Gene3D" id="2.40.30.10">
    <property type="entry name" value="Translation factors"/>
    <property type="match status" value="1"/>
</dbReference>
<accession>A0A4Q4KRC0</accession>
<evidence type="ECO:0000259" key="4">
    <source>
        <dbReference type="PROSITE" id="PS50902"/>
    </source>
</evidence>
<dbReference type="EC" id="1.6.2.4" evidence="2"/>
<dbReference type="PRINTS" id="PR00371">
    <property type="entry name" value="FPNCR"/>
</dbReference>
<keyword evidence="3" id="KW-1133">Transmembrane helix</keyword>
<keyword evidence="1" id="KW-0285">Flavoprotein</keyword>
<protein>
    <recommendedName>
        <fullName evidence="2">NADPH--hemoprotein reductase</fullName>
        <ecNumber evidence="2">1.6.2.4</ecNumber>
    </recommendedName>
</protein>
<dbReference type="OrthoDB" id="9789468at2"/>
<evidence type="ECO:0000256" key="2">
    <source>
        <dbReference type="ARBA" id="ARBA00023797"/>
    </source>
</evidence>
<dbReference type="InterPro" id="IPR017927">
    <property type="entry name" value="FAD-bd_FR_type"/>
</dbReference>
<dbReference type="Proteomes" id="UP000293952">
    <property type="component" value="Unassembled WGS sequence"/>
</dbReference>
<name>A0A4Q4KRC0_9FLAO</name>
<feature type="transmembrane region" description="Helical" evidence="3">
    <location>
        <begin position="174"/>
        <end position="199"/>
    </location>
</feature>
<feature type="transmembrane region" description="Helical" evidence="3">
    <location>
        <begin position="132"/>
        <end position="153"/>
    </location>
</feature>
<evidence type="ECO:0000313" key="6">
    <source>
        <dbReference type="EMBL" id="RYM35154.1"/>
    </source>
</evidence>
<organism evidence="6 7">
    <name type="scientific">Brumimicrobium glaciale</name>
    <dbReference type="NCBI Taxonomy" id="200475"/>
    <lineage>
        <taxon>Bacteria</taxon>
        <taxon>Pseudomonadati</taxon>
        <taxon>Bacteroidota</taxon>
        <taxon>Flavobacteriia</taxon>
        <taxon>Flavobacteriales</taxon>
        <taxon>Crocinitomicaceae</taxon>
        <taxon>Brumimicrobium</taxon>
    </lineage>
</organism>
<dbReference type="InterPro" id="IPR001709">
    <property type="entry name" value="Flavoprot_Pyr_Nucl_cyt_Rdtase"/>
</dbReference>
<feature type="domain" description="Flavodoxin-like" evidence="4">
    <location>
        <begin position="339"/>
        <end position="478"/>
    </location>
</feature>
<evidence type="ECO:0000313" key="7">
    <source>
        <dbReference type="Proteomes" id="UP000293952"/>
    </source>
</evidence>
<sequence length="729" mass="83023">MLTHFWRYSHLFLAVFSSIFLLIASVTGIILSTEPVAEHLNSPSDKLAADTINLAQLVPHLKEEYIEVFSLSVDREKAVRIDVIGFEENKDGEFYIHPSTLEKLADIPPKNELYTWVTTLHRSLFLHNTGRILMGITIFLLFLMAASGIALVIKRTNGLRHIFTWIKKQSNAQYYHTLLGRLTFIPIAIMSLSGTILFLNTQFETSLNPEIEYTALQKETINPASFPIFQETILSEVIKLEFPFSEDEEDYYHLELLEQKLKIHQFTGEVVSEQNTTWIQNLTALSMTLHTGKGQWVWSIVLGLISINLLYFMYSGTKITWKRLSSKTRNKVGPEVAEFIILVGSENGSTRKFANILHNALLKSGKSVFTTDMNYYQVFPKAKHLIIMTSTYGDGEAPFKARNFLSKVNELKQLNTLETHVIGFGSMIYPKFCQFAIDVYEMLNQNKEFILKALPTLIDGRSYISFGLSIEEWKKRHSIDLELPNEDQKRPAILSTFKVEQKQLVDDGYVLTFTLELSPQGNINFQSGDLLAVAPPGDDLARYYSIGKTEGGNILLSIKKHDLGECSSYLLAQEVGDDLSAYVKENKSFHLPKKGDVLMIANGTGIAPFLGMTSMYSKQKKTFFLGGRNPLSFKLYHKIIQQNKSTDLFNTLHFALSKEKDNNRYVQDLVNENKEEVVHLLQNKGSIMICGSIKMRDGVLEELKNILEEEKMEPLEKFIEKGRILMDCY</sequence>
<dbReference type="PANTHER" id="PTHR19384">
    <property type="entry name" value="NITRIC OXIDE SYNTHASE-RELATED"/>
    <property type="match status" value="1"/>
</dbReference>
<dbReference type="Gene3D" id="3.40.50.360">
    <property type="match status" value="1"/>
</dbReference>
<dbReference type="InterPro" id="IPR008254">
    <property type="entry name" value="Flavodoxin/NO_synth"/>
</dbReference>
<dbReference type="InterPro" id="IPR039261">
    <property type="entry name" value="FNR_nucleotide-bd"/>
</dbReference>
<keyword evidence="3" id="KW-0472">Membrane</keyword>
<dbReference type="GO" id="GO:0003958">
    <property type="term" value="F:NADPH-hemoprotein reductase activity"/>
    <property type="evidence" value="ECO:0007669"/>
    <property type="project" value="UniProtKB-EC"/>
</dbReference>
<reference evidence="6 7" key="1">
    <citation type="submission" date="2019-02" db="EMBL/GenBank/DDBJ databases">
        <title>Genome sequence of the sea-ice species Brumimicrobium glaciale.</title>
        <authorList>
            <person name="Bowman J.P."/>
        </authorList>
    </citation>
    <scope>NUCLEOTIDE SEQUENCE [LARGE SCALE GENOMIC DNA]</scope>
    <source>
        <strain evidence="6 7">IC156</strain>
    </source>
</reference>
<dbReference type="InterPro" id="IPR017938">
    <property type="entry name" value="Riboflavin_synthase-like_b-brl"/>
</dbReference>
<dbReference type="SUPFAM" id="SSF52218">
    <property type="entry name" value="Flavoproteins"/>
    <property type="match status" value="1"/>
</dbReference>
<proteinExistence type="predicted"/>
<dbReference type="PROSITE" id="PS50902">
    <property type="entry name" value="FLAVODOXIN_LIKE"/>
    <property type="match status" value="1"/>
</dbReference>
<dbReference type="Pfam" id="PF00258">
    <property type="entry name" value="Flavodoxin_1"/>
    <property type="match status" value="1"/>
</dbReference>
<dbReference type="InterPro" id="IPR005625">
    <property type="entry name" value="PepSY-ass_TM"/>
</dbReference>
<dbReference type="InterPro" id="IPR029039">
    <property type="entry name" value="Flavoprotein-like_sf"/>
</dbReference>
<dbReference type="GO" id="GO:0005829">
    <property type="term" value="C:cytosol"/>
    <property type="evidence" value="ECO:0007669"/>
    <property type="project" value="TreeGrafter"/>
</dbReference>
<evidence type="ECO:0000256" key="1">
    <source>
        <dbReference type="ARBA" id="ARBA00022630"/>
    </source>
</evidence>
<feature type="domain" description="FAD-binding FR-type" evidence="5">
    <location>
        <begin position="487"/>
        <end position="592"/>
    </location>
</feature>
<keyword evidence="3" id="KW-0812">Transmembrane</keyword>
<keyword evidence="7" id="KW-1185">Reference proteome</keyword>
<feature type="transmembrane region" description="Helical" evidence="3">
    <location>
        <begin position="296"/>
        <end position="314"/>
    </location>
</feature>
<dbReference type="PANTHER" id="PTHR19384:SF17">
    <property type="entry name" value="NADPH--CYTOCHROME P450 REDUCTASE"/>
    <property type="match status" value="1"/>
</dbReference>